<feature type="domain" description="Hcy-binding" evidence="7">
    <location>
        <begin position="1"/>
        <end position="281"/>
    </location>
</feature>
<evidence type="ECO:0000256" key="1">
    <source>
        <dbReference type="ARBA" id="ARBA00022603"/>
    </source>
</evidence>
<dbReference type="OrthoDB" id="9803687at2"/>
<dbReference type="RefSeq" id="WP_095680429.1">
    <property type="nucleotide sequence ID" value="NZ_CP016768.2"/>
</dbReference>
<dbReference type="InterPro" id="IPR003726">
    <property type="entry name" value="HCY_dom"/>
</dbReference>
<gene>
    <name evidence="8" type="ORF">B1s21122_01995</name>
</gene>
<organism evidence="8 9">
    <name type="scientific">Candidatus Nanopelagicus limnae</name>
    <dbReference type="NCBI Taxonomy" id="1884634"/>
    <lineage>
        <taxon>Bacteria</taxon>
        <taxon>Bacillati</taxon>
        <taxon>Actinomycetota</taxon>
        <taxon>Actinomycetes</taxon>
        <taxon>Candidatus Nanopelagicales</taxon>
        <taxon>Candidatus Nanopelagicaceae</taxon>
        <taxon>Candidatus Nanopelagicus</taxon>
    </lineage>
</organism>
<keyword evidence="9" id="KW-1185">Reference proteome</keyword>
<evidence type="ECO:0000256" key="2">
    <source>
        <dbReference type="ARBA" id="ARBA00022679"/>
    </source>
</evidence>
<evidence type="ECO:0000256" key="5">
    <source>
        <dbReference type="PIRSR" id="PIRSR037505-2"/>
    </source>
</evidence>
<dbReference type="GO" id="GO:0032259">
    <property type="term" value="P:methylation"/>
    <property type="evidence" value="ECO:0007669"/>
    <property type="project" value="UniProtKB-KW"/>
</dbReference>
<dbReference type="Pfam" id="PF02574">
    <property type="entry name" value="S-methyl_trans"/>
    <property type="match status" value="1"/>
</dbReference>
<dbReference type="PANTHER" id="PTHR46015">
    <property type="entry name" value="ZGC:172121"/>
    <property type="match status" value="1"/>
</dbReference>
<feature type="binding site" evidence="6">
    <location>
        <position position="267"/>
    </location>
    <ligand>
        <name>Zn(2+)</name>
        <dbReference type="ChEBI" id="CHEBI:29105"/>
    </ligand>
</feature>
<dbReference type="Gene3D" id="3.20.20.330">
    <property type="entry name" value="Homocysteine-binding-like domain"/>
    <property type="match status" value="1"/>
</dbReference>
<proteinExistence type="predicted"/>
<evidence type="ECO:0000256" key="3">
    <source>
        <dbReference type="ARBA" id="ARBA00022723"/>
    </source>
</evidence>
<keyword evidence="4 5" id="KW-0862">Zinc</keyword>
<accession>A0A249JX80</accession>
<evidence type="ECO:0000313" key="8">
    <source>
        <dbReference type="EMBL" id="ASY09125.1"/>
    </source>
</evidence>
<dbReference type="GO" id="GO:0008270">
    <property type="term" value="F:zinc ion binding"/>
    <property type="evidence" value="ECO:0007669"/>
    <property type="project" value="InterPro"/>
</dbReference>
<dbReference type="NCBIfam" id="NF007020">
    <property type="entry name" value="PRK09485.1"/>
    <property type="match status" value="1"/>
</dbReference>
<dbReference type="GO" id="GO:0033528">
    <property type="term" value="P:S-methylmethionine cycle"/>
    <property type="evidence" value="ECO:0007669"/>
    <property type="project" value="TreeGrafter"/>
</dbReference>
<reference evidence="9" key="1">
    <citation type="submission" date="2016-10" db="EMBL/GenBank/DDBJ databases">
        <title>High microdiversification within the ubiquitous acI lineage of Actinobacteria.</title>
        <authorList>
            <person name="Neuenschwander S.M."/>
            <person name="Salcher M."/>
            <person name="Ghai R."/>
            <person name="Pernthaler J."/>
        </authorList>
    </citation>
    <scope>NUCLEOTIDE SEQUENCE [LARGE SCALE GENOMIC DNA]</scope>
</reference>
<evidence type="ECO:0000313" key="9">
    <source>
        <dbReference type="Proteomes" id="UP000217153"/>
    </source>
</evidence>
<dbReference type="EMBL" id="CP016768">
    <property type="protein sequence ID" value="ASY09125.1"/>
    <property type="molecule type" value="Genomic_DNA"/>
</dbReference>
<feature type="binding site" evidence="6">
    <location>
        <position position="268"/>
    </location>
    <ligand>
        <name>Zn(2+)</name>
        <dbReference type="ChEBI" id="CHEBI:29105"/>
    </ligand>
</feature>
<protein>
    <submittedName>
        <fullName evidence="8">Homocysteine S-methyltransferase</fullName>
    </submittedName>
</protein>
<dbReference type="GO" id="GO:0008898">
    <property type="term" value="F:S-adenosylmethionine-homocysteine S-methyltransferase activity"/>
    <property type="evidence" value="ECO:0007669"/>
    <property type="project" value="TreeGrafter"/>
</dbReference>
<comment type="cofactor">
    <cofactor evidence="5">
        <name>Zn(2+)</name>
        <dbReference type="ChEBI" id="CHEBI:29105"/>
    </cofactor>
    <text evidence="5">Binds 1 zinc ion per subunit.</text>
</comment>
<keyword evidence="2 6" id="KW-0808">Transferase</keyword>
<dbReference type="PANTHER" id="PTHR46015:SF1">
    <property type="entry name" value="HOMOCYSTEINE S-METHYLTRANSFERASE-LIKE ISOFORM 1"/>
    <property type="match status" value="1"/>
</dbReference>
<feature type="binding site" evidence="5 6">
    <location>
        <position position="204"/>
    </location>
    <ligand>
        <name>Zn(2+)</name>
        <dbReference type="ChEBI" id="CHEBI:29105"/>
    </ligand>
</feature>
<dbReference type="AlphaFoldDB" id="A0A249JX80"/>
<keyword evidence="3 5" id="KW-0479">Metal-binding</keyword>
<dbReference type="InterPro" id="IPR036589">
    <property type="entry name" value="HCY_dom_sf"/>
</dbReference>
<dbReference type="PROSITE" id="PS50970">
    <property type="entry name" value="HCY"/>
    <property type="match status" value="1"/>
</dbReference>
<dbReference type="GO" id="GO:0009086">
    <property type="term" value="P:methionine biosynthetic process"/>
    <property type="evidence" value="ECO:0007669"/>
    <property type="project" value="InterPro"/>
</dbReference>
<keyword evidence="1 6" id="KW-0489">Methyltransferase</keyword>
<dbReference type="KEGG" id="abam:B1s21122_01995"/>
<evidence type="ECO:0000256" key="6">
    <source>
        <dbReference type="PROSITE-ProRule" id="PRU00333"/>
    </source>
</evidence>
<dbReference type="InterPro" id="IPR051486">
    <property type="entry name" value="Hcy_S-methyltransferase"/>
</dbReference>
<dbReference type="SUPFAM" id="SSF82282">
    <property type="entry name" value="Homocysteine S-methyltransferase"/>
    <property type="match status" value="1"/>
</dbReference>
<evidence type="ECO:0000259" key="7">
    <source>
        <dbReference type="PROSITE" id="PS50970"/>
    </source>
</evidence>
<evidence type="ECO:0000256" key="4">
    <source>
        <dbReference type="ARBA" id="ARBA00022833"/>
    </source>
</evidence>
<name>A0A249JX80_9ACTN</name>
<sequence length="281" mass="30099">MFKLDGGLSTALENNGNKLTTSLWTGELIRTNPAQIMKAHLDFINAGAQIIITSSYQLSYTGAGVRGWSEDETNQALIASTALAKKAVTDSGKDVKVAASVGPYGASLADGSEYKGNYGVSKKELKDFHARRLEVLISTSPDYLALETMPDTFEVEVLLELLSDCPIPFWVSYSCKEGNQTNAGQSFQSAVDLAQSAMAVGINCTKPELITDLLRSAKSNKPYVVYPNSGRVWDAKNKVWTGSAAVGFSNDLIRQWVEAGAEIIGGCCGIGATEIAQLNLK</sequence>
<dbReference type="Proteomes" id="UP000217153">
    <property type="component" value="Chromosome"/>
</dbReference>